<reference evidence="3" key="2">
    <citation type="submission" date="2024-02" db="EMBL/GenBank/DDBJ databases">
        <title>Neisseria leonii sp. nov.</title>
        <authorList>
            <person name="Boutroux M."/>
            <person name="Favre-Rochex S."/>
            <person name="Gorgette O."/>
            <person name="Touak G."/>
            <person name="Muhle E."/>
            <person name="Chesneau O."/>
            <person name="Clermont D."/>
            <person name="Rahi P."/>
        </authorList>
    </citation>
    <scope>NUCLEOTIDE SEQUENCE</scope>
    <source>
        <strain evidence="3">51.81</strain>
    </source>
</reference>
<keyword evidence="1" id="KW-0812">Transmembrane</keyword>
<organism evidence="2">
    <name type="scientific">Neisseria leonii</name>
    <dbReference type="NCBI Taxonomy" id="2995413"/>
    <lineage>
        <taxon>Bacteria</taxon>
        <taxon>Pseudomonadati</taxon>
        <taxon>Pseudomonadota</taxon>
        <taxon>Betaproteobacteria</taxon>
        <taxon>Neisseriales</taxon>
        <taxon>Neisseriaceae</taxon>
        <taxon>Neisseria</taxon>
    </lineage>
</organism>
<keyword evidence="1" id="KW-0472">Membrane</keyword>
<dbReference type="InterPro" id="IPR047798">
    <property type="entry name" value="BPSS1780-like"/>
</dbReference>
<sequence>MKDFTFLPPQGNAPKLLPQPRKATMGEGAAWFGQSFRLFKRRPLMWLAMFAVMLLITTVLSMVPVLGIVANFTSLLFAGGLMMSADALSEGDQLEFGYLFAGFKYKFAALLRCTLLYMGVFILLMLVMAAVFALTGGSESSIADLGRALEDPTAVSKQTDSRLYLLILLVVFFGIPATMMVWFAPALITLNDMKAWPAMKLSLRACLQNIPAFVSYLAVLVGLLLLCIVPLGILMSVDSMAMVALFLMVLLIWLYSVLAVLGQYAAYRTVFTDKPLP</sequence>
<feature type="transmembrane region" description="Helical" evidence="1">
    <location>
        <begin position="44"/>
        <end position="62"/>
    </location>
</feature>
<gene>
    <name evidence="2" type="ORF">ORY91_000272</name>
    <name evidence="3" type="ORF">V9W64_00735</name>
</gene>
<dbReference type="NCBIfam" id="NF041043">
    <property type="entry name" value="BPSS1780_fam"/>
    <property type="match status" value="1"/>
</dbReference>
<evidence type="ECO:0000313" key="4">
    <source>
        <dbReference type="Proteomes" id="UP001149607"/>
    </source>
</evidence>
<feature type="transmembrane region" description="Helical" evidence="1">
    <location>
        <begin position="109"/>
        <end position="134"/>
    </location>
</feature>
<reference evidence="2" key="1">
    <citation type="submission" date="2022-10" db="EMBL/GenBank/DDBJ databases">
        <authorList>
            <person name="Boutroux M."/>
        </authorList>
    </citation>
    <scope>NUCLEOTIDE SEQUENCE</scope>
    <source>
        <strain evidence="2">51.81</strain>
    </source>
</reference>
<dbReference type="RefSeq" id="WP_274584228.1">
    <property type="nucleotide sequence ID" value="NZ_CP145811.1"/>
</dbReference>
<accession>A0A9X4E016</accession>
<proteinExistence type="predicted"/>
<evidence type="ECO:0000256" key="1">
    <source>
        <dbReference type="SAM" id="Phobius"/>
    </source>
</evidence>
<keyword evidence="1" id="KW-1133">Transmembrane helix</keyword>
<name>A0A9X4E016_9NEIS</name>
<dbReference type="Proteomes" id="UP001149607">
    <property type="component" value="Chromosome"/>
</dbReference>
<protein>
    <submittedName>
        <fullName evidence="2">BPSS1780 family membrane protein</fullName>
    </submittedName>
</protein>
<feature type="transmembrane region" description="Helical" evidence="1">
    <location>
        <begin position="163"/>
        <end position="190"/>
    </location>
</feature>
<evidence type="ECO:0000313" key="3">
    <source>
        <dbReference type="EMBL" id="WWY03312.1"/>
    </source>
</evidence>
<dbReference type="EMBL" id="CP146598">
    <property type="protein sequence ID" value="WWY03312.1"/>
    <property type="molecule type" value="Genomic_DNA"/>
</dbReference>
<feature type="transmembrane region" description="Helical" evidence="1">
    <location>
        <begin position="240"/>
        <end position="261"/>
    </location>
</feature>
<dbReference type="EMBL" id="JAPQFL010000001">
    <property type="protein sequence ID" value="MDD9326901.1"/>
    <property type="molecule type" value="Genomic_DNA"/>
</dbReference>
<evidence type="ECO:0000313" key="2">
    <source>
        <dbReference type="EMBL" id="MDD9326901.1"/>
    </source>
</evidence>
<keyword evidence="4" id="KW-1185">Reference proteome</keyword>
<feature type="transmembrane region" description="Helical" evidence="1">
    <location>
        <begin position="210"/>
        <end position="234"/>
    </location>
</feature>
<dbReference type="AlphaFoldDB" id="A0A9X4E016"/>